<dbReference type="GeneID" id="57557548"/>
<keyword evidence="4" id="KW-1185">Reference proteome</keyword>
<evidence type="ECO:0000313" key="3">
    <source>
        <dbReference type="EMBL" id="ONN70353.1"/>
    </source>
</evidence>
<dbReference type="PANTHER" id="PTHR35023:SF1">
    <property type="entry name" value="MG-PROTOPORPHYRIN IX CHELATASE"/>
    <property type="match status" value="1"/>
</dbReference>
<evidence type="ECO:0000259" key="2">
    <source>
        <dbReference type="Pfam" id="PF13519"/>
    </source>
</evidence>
<proteinExistence type="predicted"/>
<dbReference type="Proteomes" id="UP000189310">
    <property type="component" value="Unassembled WGS sequence"/>
</dbReference>
<dbReference type="Pfam" id="PF13519">
    <property type="entry name" value="VWA_2"/>
    <property type="match status" value="1"/>
</dbReference>
<organism evidence="3 4">
    <name type="scientific">Pseudomonas oryzihabitans</name>
    <dbReference type="NCBI Taxonomy" id="47885"/>
    <lineage>
        <taxon>Bacteria</taxon>
        <taxon>Pseudomonadati</taxon>
        <taxon>Pseudomonadota</taxon>
        <taxon>Gammaproteobacteria</taxon>
        <taxon>Pseudomonadales</taxon>
        <taxon>Pseudomonadaceae</taxon>
        <taxon>Pseudomonas</taxon>
    </lineage>
</organism>
<evidence type="ECO:0000256" key="1">
    <source>
        <dbReference type="SAM" id="MobiDB-lite"/>
    </source>
</evidence>
<accession>A0ABX3ITJ3</accession>
<dbReference type="Gene3D" id="3.40.50.410">
    <property type="entry name" value="von Willebrand factor, type A domain"/>
    <property type="match status" value="1"/>
</dbReference>
<feature type="region of interest" description="Disordered" evidence="1">
    <location>
        <begin position="1"/>
        <end position="33"/>
    </location>
</feature>
<protein>
    <submittedName>
        <fullName evidence="3">Magnesium chelatase</fullName>
    </submittedName>
</protein>
<sequence>MDRDARSGTGKAAGGRQGARSPGTEGPVAWVPTLLRGRPRRAGDLLRQPRRQRPAQLWLVILDHSASTRRHGALAQAKGLLADWFEQAYRQRVRVAVLQTAGARPEWSFQGQRSGQALQAWLEQLGAGGGTPLLAGLVEAQAWLTSRRRQHPGEECQLLLVTDGRLRELEGLALPDCPIRVLDIELGPLRLGRAGELARRLGAEYLHLEEVPVV</sequence>
<dbReference type="InterPro" id="IPR002035">
    <property type="entry name" value="VWF_A"/>
</dbReference>
<name>A0ABX3ITJ3_9PSED</name>
<dbReference type="SUPFAM" id="SSF53300">
    <property type="entry name" value="vWA-like"/>
    <property type="match status" value="1"/>
</dbReference>
<feature type="domain" description="VWFA" evidence="2">
    <location>
        <begin position="59"/>
        <end position="164"/>
    </location>
</feature>
<dbReference type="EMBL" id="MTLN01000008">
    <property type="protein sequence ID" value="ONN70353.1"/>
    <property type="molecule type" value="Genomic_DNA"/>
</dbReference>
<dbReference type="InterPro" id="IPR036465">
    <property type="entry name" value="vWFA_dom_sf"/>
</dbReference>
<dbReference type="PANTHER" id="PTHR35023">
    <property type="entry name" value="CHELATASE-RELATED"/>
    <property type="match status" value="1"/>
</dbReference>
<comment type="caution">
    <text evidence="3">The sequence shown here is derived from an EMBL/GenBank/DDBJ whole genome shotgun (WGS) entry which is preliminary data.</text>
</comment>
<dbReference type="InterPro" id="IPR052989">
    <property type="entry name" value="Mg-chelatase_DI-like"/>
</dbReference>
<gene>
    <name evidence="3" type="ORF">BVL52_19060</name>
</gene>
<dbReference type="RefSeq" id="WP_037007024.1">
    <property type="nucleotide sequence ID" value="NZ_CP189647.1"/>
</dbReference>
<reference evidence="3 4" key="1">
    <citation type="submission" date="2017-01" db="EMBL/GenBank/DDBJ databases">
        <title>Pseudomonas psychrotolerans genome sequencing and assembly.</title>
        <authorList>
            <person name="Vyas B."/>
            <person name="Mayilraj S."/>
        </authorList>
    </citation>
    <scope>NUCLEOTIDE SEQUENCE [LARGE SCALE GENOMIC DNA]</scope>
    <source>
        <strain evidence="3 4">SDS18</strain>
    </source>
</reference>
<evidence type="ECO:0000313" key="4">
    <source>
        <dbReference type="Proteomes" id="UP000189310"/>
    </source>
</evidence>